<dbReference type="Pfam" id="PF13439">
    <property type="entry name" value="Glyco_transf_4"/>
    <property type="match status" value="1"/>
</dbReference>
<dbReference type="PANTHER" id="PTHR45947:SF3">
    <property type="entry name" value="SULFOQUINOVOSYL TRANSFERASE SQD2"/>
    <property type="match status" value="1"/>
</dbReference>
<dbReference type="Gene3D" id="3.60.21.10">
    <property type="match status" value="1"/>
</dbReference>
<gene>
    <name evidence="4" type="ORF">SAMN05216429_10863</name>
</gene>
<dbReference type="EMBL" id="FOSC01000008">
    <property type="protein sequence ID" value="SFJ96289.1"/>
    <property type="molecule type" value="Genomic_DNA"/>
</dbReference>
<feature type="domain" description="Glycosyltransferase subfamily 4-like N-terminal" evidence="3">
    <location>
        <begin position="364"/>
        <end position="534"/>
    </location>
</feature>
<dbReference type="InterPro" id="IPR028098">
    <property type="entry name" value="Glyco_trans_4-like_N"/>
</dbReference>
<keyword evidence="4" id="KW-0808">Transferase</keyword>
<evidence type="ECO:0000259" key="2">
    <source>
        <dbReference type="Pfam" id="PF00534"/>
    </source>
</evidence>
<dbReference type="Proteomes" id="UP000199445">
    <property type="component" value="Unassembled WGS sequence"/>
</dbReference>
<dbReference type="SUPFAM" id="SSF53756">
    <property type="entry name" value="UDP-Glycosyltransferase/glycogen phosphorylase"/>
    <property type="match status" value="1"/>
</dbReference>
<keyword evidence="1" id="KW-0472">Membrane</keyword>
<dbReference type="GO" id="GO:0016757">
    <property type="term" value="F:glycosyltransferase activity"/>
    <property type="evidence" value="ECO:0007669"/>
    <property type="project" value="InterPro"/>
</dbReference>
<dbReference type="AlphaFoldDB" id="A0A1I3VMH8"/>
<sequence>MIRNKPLKLLFYLCLLITAFLVGYKLYLNFVMEDFEALHTRQVERIHDNTPPGDAIRFAVVGNINNSVGIFERRIIPELNSAGLDFLVSAGNAVSGGGEDKYRALYGTLQQLELPYLLTFGPHEYEDFGSFRFYDHFGPHFYSVRTGNARLIFLDSTGKTPWQWQIRWLKDSLSQDTSNARILFIGHPPVKPSSQALFADEEDYLQPEAFRDALMEVIKSRDIDLVFSANQALYDQQTVGDTDFITTGGAGGLVLNTETSFYHYVDVQVTPDGDIQHAMQRLDVGQHPVLKQLEALWFFVYSLFYTGFVNFILILTVFLAITIKLYQLIFVGKNYYPDYDLDPTPWLEKPLRVAMFTNNYLPFIGGVPISIERLRRGLESLKDTVLVVAPRYKDQPEQEANVLRVPSLVAMGSNREFRVANIFLGRVRKRVRCFRPDIVHLHHPFWLGSLGLFIARCLKIPAVYTYHTRLEHYAHFVPLPGMLFRNLISHALIKHFANRCDGVIVPTYSTEEYLRMIGVTTPTFVQPTGIEYERFQAVQPAEVEKLRQQLGLTNEKVFVSVSRLSNEKNIDFMIEAIDKLRRETDVPFRFLMIGDGHQRDRLQGKIEALELTDHFQLVGPVKPEDMALWYNLGDAFLFASKSETQGMVILEAMSAGLPVVAVRSSGIEDVVRDGYNGFKTPENQSQWLARARQLLENDSLRHQLSDKARDFAADYSVEQFARDVRTIYATTLAAHEKRRQAERLSWLGTKG</sequence>
<dbReference type="Gene3D" id="3.40.50.2000">
    <property type="entry name" value="Glycogen Phosphorylase B"/>
    <property type="match status" value="2"/>
</dbReference>
<keyword evidence="1" id="KW-0812">Transmembrane</keyword>
<protein>
    <submittedName>
        <fullName evidence="4">Glycosyltransferase involved in cell wall bisynthesis</fullName>
    </submittedName>
</protein>
<dbReference type="SUPFAM" id="SSF56300">
    <property type="entry name" value="Metallo-dependent phosphatases"/>
    <property type="match status" value="1"/>
</dbReference>
<keyword evidence="1" id="KW-1133">Transmembrane helix</keyword>
<reference evidence="4 5" key="1">
    <citation type="submission" date="2016-10" db="EMBL/GenBank/DDBJ databases">
        <authorList>
            <person name="de Groot N.N."/>
        </authorList>
    </citation>
    <scope>NUCLEOTIDE SEQUENCE [LARGE SCALE GENOMIC DNA]</scope>
    <source>
        <strain evidence="4 5">IBRC-M 10445</strain>
    </source>
</reference>
<feature type="domain" description="Glycosyl transferase family 1" evidence="2">
    <location>
        <begin position="544"/>
        <end position="710"/>
    </location>
</feature>
<dbReference type="InterPro" id="IPR050194">
    <property type="entry name" value="Glycosyltransferase_grp1"/>
</dbReference>
<organism evidence="4 5">
    <name type="scientific">Marinobacter persicus</name>
    <dbReference type="NCBI Taxonomy" id="930118"/>
    <lineage>
        <taxon>Bacteria</taxon>
        <taxon>Pseudomonadati</taxon>
        <taxon>Pseudomonadota</taxon>
        <taxon>Gammaproteobacteria</taxon>
        <taxon>Pseudomonadales</taxon>
        <taxon>Marinobacteraceae</taxon>
        <taxon>Marinobacter</taxon>
    </lineage>
</organism>
<dbReference type="RefSeq" id="WP_091705044.1">
    <property type="nucleotide sequence ID" value="NZ_BMYN01000009.1"/>
</dbReference>
<feature type="transmembrane region" description="Helical" evidence="1">
    <location>
        <begin position="296"/>
        <end position="323"/>
    </location>
</feature>
<dbReference type="InterPro" id="IPR001296">
    <property type="entry name" value="Glyco_trans_1"/>
</dbReference>
<dbReference type="PANTHER" id="PTHR45947">
    <property type="entry name" value="SULFOQUINOVOSYL TRANSFERASE SQD2"/>
    <property type="match status" value="1"/>
</dbReference>
<keyword evidence="5" id="KW-1185">Reference proteome</keyword>
<feature type="transmembrane region" description="Helical" evidence="1">
    <location>
        <begin position="9"/>
        <end position="27"/>
    </location>
</feature>
<proteinExistence type="predicted"/>
<evidence type="ECO:0000313" key="4">
    <source>
        <dbReference type="EMBL" id="SFJ96289.1"/>
    </source>
</evidence>
<dbReference type="InterPro" id="IPR029052">
    <property type="entry name" value="Metallo-depent_PP-like"/>
</dbReference>
<evidence type="ECO:0000256" key="1">
    <source>
        <dbReference type="SAM" id="Phobius"/>
    </source>
</evidence>
<dbReference type="Pfam" id="PF00534">
    <property type="entry name" value="Glycos_transf_1"/>
    <property type="match status" value="1"/>
</dbReference>
<dbReference type="OrthoDB" id="9802525at2"/>
<evidence type="ECO:0000259" key="3">
    <source>
        <dbReference type="Pfam" id="PF13439"/>
    </source>
</evidence>
<name>A0A1I3VMH8_9GAMM</name>
<evidence type="ECO:0000313" key="5">
    <source>
        <dbReference type="Proteomes" id="UP000199445"/>
    </source>
</evidence>
<accession>A0A1I3VMH8</accession>